<dbReference type="Pfam" id="PF00474">
    <property type="entry name" value="SSF"/>
    <property type="match status" value="1"/>
</dbReference>
<evidence type="ECO:0000256" key="11">
    <source>
        <dbReference type="ARBA" id="ARBA00023201"/>
    </source>
</evidence>
<dbReference type="PROSITE" id="PS00457">
    <property type="entry name" value="NA_SOLUT_SYMP_2"/>
    <property type="match status" value="1"/>
</dbReference>
<name>A0A5C7W422_AQUAC</name>
<feature type="transmembrane region" description="Helical" evidence="13">
    <location>
        <begin position="214"/>
        <end position="233"/>
    </location>
</feature>
<evidence type="ECO:0000256" key="2">
    <source>
        <dbReference type="ARBA" id="ARBA00006434"/>
    </source>
</evidence>
<dbReference type="PANTHER" id="PTHR48086:SF6">
    <property type="entry name" value="CATION_ACETATE SYMPORTER ACTP"/>
    <property type="match status" value="1"/>
</dbReference>
<keyword evidence="3" id="KW-0813">Transport</keyword>
<sequence length="265" mass="27900">NNAKEARKSVLYASGIVAYFFNVILLMGLCAILIVGQSPDFFEGGTVGGKLVGGGNMVAMHLAKAVGGNMLLGFMAAVAFATILAVVSGLALAGASAISHDLYARVIKKGKASDSSEIRVSKIATIALGFVAIILGILFEKQNIAFMVGLAFSIAASCNFPVLILSMYWKKLTTRGAMIGGWLGLITAVVLMVLGPTIWVQILGNATPIYPYEYPALFSITVAFIGIWFFSITDKSSAADEERARFYPQFVRSQTGLGASGAAAH</sequence>
<comment type="caution">
    <text evidence="14">The sequence shown here is derived from an EMBL/GenBank/DDBJ whole genome shotgun (WGS) entry which is preliminary data.</text>
</comment>
<feature type="non-terminal residue" evidence="14">
    <location>
        <position position="1"/>
    </location>
</feature>
<dbReference type="PANTHER" id="PTHR48086">
    <property type="entry name" value="SODIUM/PROLINE SYMPORTER-RELATED"/>
    <property type="match status" value="1"/>
</dbReference>
<feature type="transmembrane region" description="Helical" evidence="13">
    <location>
        <begin position="145"/>
        <end position="169"/>
    </location>
</feature>
<evidence type="ECO:0000256" key="9">
    <source>
        <dbReference type="ARBA" id="ARBA00023065"/>
    </source>
</evidence>
<accession>A0A5C7W422</accession>
<keyword evidence="7 13" id="KW-1133">Transmembrane helix</keyword>
<feature type="transmembrane region" description="Helical" evidence="13">
    <location>
        <begin position="70"/>
        <end position="99"/>
    </location>
</feature>
<dbReference type="PROSITE" id="PS50283">
    <property type="entry name" value="NA_SOLUT_SYMP_3"/>
    <property type="match status" value="1"/>
</dbReference>
<keyword evidence="9" id="KW-0406">Ion transport</keyword>
<dbReference type="GO" id="GO:0015123">
    <property type="term" value="F:acetate transmembrane transporter activity"/>
    <property type="evidence" value="ECO:0007669"/>
    <property type="project" value="TreeGrafter"/>
</dbReference>
<dbReference type="InterPro" id="IPR018212">
    <property type="entry name" value="Na/solute_symporter_CS"/>
</dbReference>
<evidence type="ECO:0000256" key="10">
    <source>
        <dbReference type="ARBA" id="ARBA00023136"/>
    </source>
</evidence>
<keyword evidence="5 13" id="KW-0812">Transmembrane</keyword>
<feature type="transmembrane region" description="Helical" evidence="13">
    <location>
        <begin position="181"/>
        <end position="202"/>
    </location>
</feature>
<evidence type="ECO:0000256" key="5">
    <source>
        <dbReference type="ARBA" id="ARBA00022692"/>
    </source>
</evidence>
<dbReference type="EMBL" id="SSFO01000184">
    <property type="protein sequence ID" value="TXI31535.1"/>
    <property type="molecule type" value="Genomic_DNA"/>
</dbReference>
<evidence type="ECO:0000256" key="7">
    <source>
        <dbReference type="ARBA" id="ARBA00022989"/>
    </source>
</evidence>
<evidence type="ECO:0000256" key="8">
    <source>
        <dbReference type="ARBA" id="ARBA00023053"/>
    </source>
</evidence>
<keyword evidence="4" id="KW-1003">Cell membrane</keyword>
<reference evidence="14 15" key="1">
    <citation type="submission" date="2018-09" db="EMBL/GenBank/DDBJ databases">
        <title>Metagenome Assembled Genomes from an Advanced Water Purification Facility.</title>
        <authorList>
            <person name="Stamps B.W."/>
            <person name="Spear J.R."/>
        </authorList>
    </citation>
    <scope>NUCLEOTIDE SEQUENCE [LARGE SCALE GENOMIC DNA]</scope>
    <source>
        <strain evidence="14">Bin_52_1</strain>
    </source>
</reference>
<keyword evidence="6" id="KW-0769">Symport</keyword>
<protein>
    <submittedName>
        <fullName evidence="14">Cation acetate symporter</fullName>
    </submittedName>
</protein>
<dbReference type="GO" id="GO:0006847">
    <property type="term" value="P:plasma membrane acetate transport"/>
    <property type="evidence" value="ECO:0007669"/>
    <property type="project" value="TreeGrafter"/>
</dbReference>
<keyword evidence="8" id="KW-0915">Sodium</keyword>
<evidence type="ECO:0000256" key="12">
    <source>
        <dbReference type="RuleBase" id="RU362091"/>
    </source>
</evidence>
<feature type="transmembrane region" description="Helical" evidence="13">
    <location>
        <begin position="12"/>
        <end position="35"/>
    </location>
</feature>
<organism evidence="14 15">
    <name type="scientific">Aquipseudomonas alcaligenes</name>
    <name type="common">Pseudomonas alcaligenes</name>
    <dbReference type="NCBI Taxonomy" id="43263"/>
    <lineage>
        <taxon>Bacteria</taxon>
        <taxon>Pseudomonadati</taxon>
        <taxon>Pseudomonadota</taxon>
        <taxon>Gammaproteobacteria</taxon>
        <taxon>Pseudomonadales</taxon>
        <taxon>Pseudomonadaceae</taxon>
        <taxon>Aquipseudomonas</taxon>
    </lineage>
</organism>
<evidence type="ECO:0000256" key="6">
    <source>
        <dbReference type="ARBA" id="ARBA00022847"/>
    </source>
</evidence>
<dbReference type="InterPro" id="IPR038377">
    <property type="entry name" value="Na/Glc_symporter_sf"/>
</dbReference>
<dbReference type="GO" id="GO:0015293">
    <property type="term" value="F:symporter activity"/>
    <property type="evidence" value="ECO:0007669"/>
    <property type="project" value="UniProtKB-KW"/>
</dbReference>
<evidence type="ECO:0000256" key="1">
    <source>
        <dbReference type="ARBA" id="ARBA00004651"/>
    </source>
</evidence>
<evidence type="ECO:0000256" key="13">
    <source>
        <dbReference type="SAM" id="Phobius"/>
    </source>
</evidence>
<dbReference type="AlphaFoldDB" id="A0A5C7W422"/>
<dbReference type="Proteomes" id="UP000321110">
    <property type="component" value="Unassembled WGS sequence"/>
</dbReference>
<dbReference type="Gene3D" id="1.20.1730.10">
    <property type="entry name" value="Sodium/glucose cotransporter"/>
    <property type="match status" value="1"/>
</dbReference>
<dbReference type="InterPro" id="IPR050277">
    <property type="entry name" value="Sodium:Solute_Symporter"/>
</dbReference>
<gene>
    <name evidence="14" type="primary">actP</name>
    <name evidence="14" type="ORF">E6Q69_11150</name>
</gene>
<dbReference type="InterPro" id="IPR001734">
    <property type="entry name" value="Na/solute_symporter"/>
</dbReference>
<comment type="subcellular location">
    <subcellularLocation>
        <location evidence="1">Cell membrane</location>
        <topology evidence="1">Multi-pass membrane protein</topology>
    </subcellularLocation>
</comment>
<keyword evidence="10 13" id="KW-0472">Membrane</keyword>
<dbReference type="GO" id="GO:0006814">
    <property type="term" value="P:sodium ion transport"/>
    <property type="evidence" value="ECO:0007669"/>
    <property type="project" value="UniProtKB-KW"/>
</dbReference>
<evidence type="ECO:0000313" key="15">
    <source>
        <dbReference type="Proteomes" id="UP000321110"/>
    </source>
</evidence>
<proteinExistence type="inferred from homology"/>
<keyword evidence="11" id="KW-0739">Sodium transport</keyword>
<evidence type="ECO:0000313" key="14">
    <source>
        <dbReference type="EMBL" id="TXI31535.1"/>
    </source>
</evidence>
<comment type="similarity">
    <text evidence="2 12">Belongs to the sodium:solute symporter (SSF) (TC 2.A.21) family.</text>
</comment>
<feature type="transmembrane region" description="Helical" evidence="13">
    <location>
        <begin position="120"/>
        <end position="139"/>
    </location>
</feature>
<evidence type="ECO:0000256" key="4">
    <source>
        <dbReference type="ARBA" id="ARBA00022475"/>
    </source>
</evidence>
<evidence type="ECO:0000256" key="3">
    <source>
        <dbReference type="ARBA" id="ARBA00022448"/>
    </source>
</evidence>
<dbReference type="GO" id="GO:0005886">
    <property type="term" value="C:plasma membrane"/>
    <property type="evidence" value="ECO:0007669"/>
    <property type="project" value="UniProtKB-SubCell"/>
</dbReference>